<dbReference type="Gene3D" id="2.170.130.10">
    <property type="entry name" value="TonB-dependent receptor, plug domain"/>
    <property type="match status" value="1"/>
</dbReference>
<evidence type="ECO:0000313" key="1">
    <source>
        <dbReference type="EMBL" id="SVE09176.1"/>
    </source>
</evidence>
<sequence length="144" mass="15867">MKGLYSLNVDAIKRNWRERMRSMKRLQIIACVVVLFVMGCAGGGGVSDTGPRKQRNLITQDEIATKDFRNAHEVIQVLRPQMLRVRGSIGLAVFVNGIKMSNGVYSLYDISPISIGEIRFLNSFDAAARFGTDTADGAISITTK</sequence>
<name>A0A383AMN3_9ZZZZ</name>
<protein>
    <recommendedName>
        <fullName evidence="2">TonB-dependent receptor plug domain-containing protein</fullName>
    </recommendedName>
</protein>
<dbReference type="AlphaFoldDB" id="A0A383AMN3"/>
<organism evidence="1">
    <name type="scientific">marine metagenome</name>
    <dbReference type="NCBI Taxonomy" id="408172"/>
    <lineage>
        <taxon>unclassified sequences</taxon>
        <taxon>metagenomes</taxon>
        <taxon>ecological metagenomes</taxon>
    </lineage>
</organism>
<accession>A0A383AMN3</accession>
<dbReference type="EMBL" id="UINC01193515">
    <property type="protein sequence ID" value="SVE09176.1"/>
    <property type="molecule type" value="Genomic_DNA"/>
</dbReference>
<proteinExistence type="predicted"/>
<dbReference type="SUPFAM" id="SSF56935">
    <property type="entry name" value="Porins"/>
    <property type="match status" value="1"/>
</dbReference>
<dbReference type="InterPro" id="IPR037066">
    <property type="entry name" value="Plug_dom_sf"/>
</dbReference>
<reference evidence="1" key="1">
    <citation type="submission" date="2018-05" db="EMBL/GenBank/DDBJ databases">
        <authorList>
            <person name="Lanie J.A."/>
            <person name="Ng W.-L."/>
            <person name="Kazmierczak K.M."/>
            <person name="Andrzejewski T.M."/>
            <person name="Davidsen T.M."/>
            <person name="Wayne K.J."/>
            <person name="Tettelin H."/>
            <person name="Glass J.I."/>
            <person name="Rusch D."/>
            <person name="Podicherti R."/>
            <person name="Tsui H.-C.T."/>
            <person name="Winkler M.E."/>
        </authorList>
    </citation>
    <scope>NUCLEOTIDE SEQUENCE</scope>
</reference>
<evidence type="ECO:0008006" key="2">
    <source>
        <dbReference type="Google" id="ProtNLM"/>
    </source>
</evidence>
<gene>
    <name evidence="1" type="ORF">METZ01_LOCUS462030</name>
</gene>